<keyword evidence="2" id="KW-0326">Glycosidase</keyword>
<accession>A0ABX5NCZ4</accession>
<dbReference type="SUPFAM" id="SSF53590">
    <property type="entry name" value="Nucleoside hydrolase"/>
    <property type="match status" value="1"/>
</dbReference>
<dbReference type="PANTHER" id="PTHR12304:SF4">
    <property type="entry name" value="URIDINE NUCLEOSIDASE"/>
    <property type="match status" value="1"/>
</dbReference>
<dbReference type="Pfam" id="PF01156">
    <property type="entry name" value="IU_nuc_hydro"/>
    <property type="match status" value="1"/>
</dbReference>
<name>A0ABX5NCZ4_SERMA</name>
<dbReference type="Proteomes" id="UP000247823">
    <property type="component" value="Unassembled WGS sequence"/>
</dbReference>
<evidence type="ECO:0000259" key="3">
    <source>
        <dbReference type="Pfam" id="PF01156"/>
    </source>
</evidence>
<organism evidence="4 5">
    <name type="scientific">Serratia marcescens</name>
    <dbReference type="NCBI Taxonomy" id="615"/>
    <lineage>
        <taxon>Bacteria</taxon>
        <taxon>Pseudomonadati</taxon>
        <taxon>Pseudomonadota</taxon>
        <taxon>Gammaproteobacteria</taxon>
        <taxon>Enterobacterales</taxon>
        <taxon>Yersiniaceae</taxon>
        <taxon>Serratia</taxon>
    </lineage>
</organism>
<dbReference type="InterPro" id="IPR015910">
    <property type="entry name" value="I/U_nuclsd_hydro_CS"/>
</dbReference>
<feature type="domain" description="Inosine/uridine-preferring nucleoside hydrolase" evidence="3">
    <location>
        <begin position="4"/>
        <end position="111"/>
    </location>
</feature>
<evidence type="ECO:0000256" key="2">
    <source>
        <dbReference type="ARBA" id="ARBA00023295"/>
    </source>
</evidence>
<protein>
    <submittedName>
        <fullName evidence="4">Ribonucleoside hydrolase</fullName>
    </submittedName>
</protein>
<gene>
    <name evidence="4" type="primary">rihB</name>
    <name evidence="4" type="ORF">DMW51_20010</name>
</gene>
<keyword evidence="1 4" id="KW-0378">Hydrolase</keyword>
<dbReference type="InterPro" id="IPR036452">
    <property type="entry name" value="Ribo_hydro-like"/>
</dbReference>
<feature type="non-terminal residue" evidence="4">
    <location>
        <position position="112"/>
    </location>
</feature>
<reference evidence="4" key="2">
    <citation type="submission" date="2018-06" db="EMBL/GenBank/DDBJ databases">
        <authorList>
            <person name="Martins R.C."/>
            <person name="Perdigao-Neto L.V."/>
            <person name="Costa S.F."/>
            <person name="Levin A.S.S."/>
        </authorList>
    </citation>
    <scope>NUCLEOTIDE SEQUENCE</scope>
    <source>
        <strain evidence="4">1283</strain>
    </source>
</reference>
<dbReference type="PROSITE" id="PS01247">
    <property type="entry name" value="IUNH"/>
    <property type="match status" value="1"/>
</dbReference>
<sequence length="112" mass="11899">MKKIILDCDPGHDDAIALLLAWGNPQIDLLAVTTVVGNQTLDKVTRNALAVARIANITGVPFAAGCPRPLVRNIEVAPDIHGDSGLDGPVLPEPHLQLDSRHAVDLIIDTVM</sequence>
<evidence type="ECO:0000313" key="5">
    <source>
        <dbReference type="Proteomes" id="UP000247823"/>
    </source>
</evidence>
<proteinExistence type="predicted"/>
<evidence type="ECO:0000313" key="4">
    <source>
        <dbReference type="EMBL" id="PYA61988.1"/>
    </source>
</evidence>
<dbReference type="InterPro" id="IPR001910">
    <property type="entry name" value="Inosine/uridine_hydrolase_dom"/>
</dbReference>
<evidence type="ECO:0000256" key="1">
    <source>
        <dbReference type="ARBA" id="ARBA00022801"/>
    </source>
</evidence>
<dbReference type="Gene3D" id="3.90.245.10">
    <property type="entry name" value="Ribonucleoside hydrolase-like"/>
    <property type="match status" value="1"/>
</dbReference>
<comment type="caution">
    <text evidence="4">The sequence shown here is derived from an EMBL/GenBank/DDBJ whole genome shotgun (WGS) entry which is preliminary data.</text>
</comment>
<dbReference type="GO" id="GO:0016787">
    <property type="term" value="F:hydrolase activity"/>
    <property type="evidence" value="ECO:0007669"/>
    <property type="project" value="UniProtKB-KW"/>
</dbReference>
<dbReference type="RefSeq" id="WP_181423712.1">
    <property type="nucleotide sequence ID" value="NZ_QJQB01000448.1"/>
</dbReference>
<dbReference type="EMBL" id="QJQB01000448">
    <property type="protein sequence ID" value="PYA61988.1"/>
    <property type="molecule type" value="Genomic_DNA"/>
</dbReference>
<keyword evidence="5" id="KW-1185">Reference proteome</keyword>
<reference evidence="4" key="1">
    <citation type="submission" date="2018-06" db="EMBL/GenBank/DDBJ databases">
        <title>Serratia marcescens genome sequencing and assembly.</title>
        <authorList>
            <person name="Martins R.C.R."/>
            <person name="Perdigao-Neto L.V."/>
            <person name="Costa S.F."/>
            <person name="Levin A.S.S."/>
        </authorList>
    </citation>
    <scope>NUCLEOTIDE SEQUENCE</scope>
    <source>
        <strain evidence="4">1283</strain>
    </source>
</reference>
<dbReference type="InterPro" id="IPR023186">
    <property type="entry name" value="IUNH"/>
</dbReference>
<dbReference type="PANTHER" id="PTHR12304">
    <property type="entry name" value="INOSINE-URIDINE PREFERRING NUCLEOSIDE HYDROLASE"/>
    <property type="match status" value="1"/>
</dbReference>